<feature type="domain" description="NusB/RsmB/TIM44" evidence="7">
    <location>
        <begin position="6"/>
        <end position="132"/>
    </location>
</feature>
<dbReference type="Gene3D" id="1.10.940.10">
    <property type="entry name" value="NusB-like"/>
    <property type="match status" value="1"/>
</dbReference>
<dbReference type="HAMAP" id="MF_00073">
    <property type="entry name" value="NusB"/>
    <property type="match status" value="1"/>
</dbReference>
<evidence type="ECO:0000259" key="7">
    <source>
        <dbReference type="Pfam" id="PF01029"/>
    </source>
</evidence>
<dbReference type="EMBL" id="CP027806">
    <property type="protein sequence ID" value="AXJ01420.1"/>
    <property type="molecule type" value="Genomic_DNA"/>
</dbReference>
<keyword evidence="3 6" id="KW-0694">RNA-binding</keyword>
<dbReference type="GO" id="GO:0003723">
    <property type="term" value="F:RNA binding"/>
    <property type="evidence" value="ECO:0007669"/>
    <property type="project" value="UniProtKB-UniRule"/>
</dbReference>
<dbReference type="InterPro" id="IPR035926">
    <property type="entry name" value="NusB-like_sf"/>
</dbReference>
<comment type="similarity">
    <text evidence="1 6">Belongs to the NusB family.</text>
</comment>
<name>A0A345ULR8_9BACT</name>
<dbReference type="GO" id="GO:0031564">
    <property type="term" value="P:transcription antitermination"/>
    <property type="evidence" value="ECO:0007669"/>
    <property type="project" value="UniProtKB-KW"/>
</dbReference>
<dbReference type="Pfam" id="PF01029">
    <property type="entry name" value="NusB"/>
    <property type="match status" value="1"/>
</dbReference>
<dbReference type="OrthoDB" id="9787568at2"/>
<dbReference type="Proteomes" id="UP000254808">
    <property type="component" value="Chromosome"/>
</dbReference>
<evidence type="ECO:0000256" key="3">
    <source>
        <dbReference type="ARBA" id="ARBA00022884"/>
    </source>
</evidence>
<organism evidence="8 9">
    <name type="scientific">Cyclonatronum proteinivorum</name>
    <dbReference type="NCBI Taxonomy" id="1457365"/>
    <lineage>
        <taxon>Bacteria</taxon>
        <taxon>Pseudomonadati</taxon>
        <taxon>Balneolota</taxon>
        <taxon>Balneolia</taxon>
        <taxon>Balneolales</taxon>
        <taxon>Cyclonatronaceae</taxon>
        <taxon>Cyclonatronum</taxon>
    </lineage>
</organism>
<dbReference type="SUPFAM" id="SSF48013">
    <property type="entry name" value="NusB-like"/>
    <property type="match status" value="1"/>
</dbReference>
<protein>
    <recommendedName>
        <fullName evidence="6">Transcription antitermination protein NusB</fullName>
    </recommendedName>
    <alternativeName>
        <fullName evidence="6">Antitermination factor NusB</fullName>
    </alternativeName>
</protein>
<evidence type="ECO:0000313" key="8">
    <source>
        <dbReference type="EMBL" id="AXJ01420.1"/>
    </source>
</evidence>
<keyword evidence="4 6" id="KW-0805">Transcription regulation</keyword>
<dbReference type="GO" id="GO:0006353">
    <property type="term" value="P:DNA-templated transcription termination"/>
    <property type="evidence" value="ECO:0007669"/>
    <property type="project" value="UniProtKB-UniRule"/>
</dbReference>
<gene>
    <name evidence="6" type="primary">nusB</name>
    <name evidence="8" type="ORF">CYPRO_2172</name>
</gene>
<dbReference type="AlphaFoldDB" id="A0A345ULR8"/>
<dbReference type="PANTHER" id="PTHR11078">
    <property type="entry name" value="N UTILIZATION SUBSTANCE PROTEIN B-RELATED"/>
    <property type="match status" value="1"/>
</dbReference>
<dbReference type="RefSeq" id="WP_114984611.1">
    <property type="nucleotide sequence ID" value="NZ_CP027806.1"/>
</dbReference>
<evidence type="ECO:0000256" key="4">
    <source>
        <dbReference type="ARBA" id="ARBA00023015"/>
    </source>
</evidence>
<dbReference type="PANTHER" id="PTHR11078:SF3">
    <property type="entry name" value="ANTITERMINATION NUSB DOMAIN-CONTAINING PROTEIN"/>
    <property type="match status" value="1"/>
</dbReference>
<dbReference type="InterPro" id="IPR011605">
    <property type="entry name" value="NusB_fam"/>
</dbReference>
<evidence type="ECO:0000256" key="2">
    <source>
        <dbReference type="ARBA" id="ARBA00022814"/>
    </source>
</evidence>
<proteinExistence type="inferred from homology"/>
<evidence type="ECO:0000256" key="6">
    <source>
        <dbReference type="HAMAP-Rule" id="MF_00073"/>
    </source>
</evidence>
<comment type="function">
    <text evidence="6">Involved in transcription antitermination. Required for transcription of ribosomal RNA (rRNA) genes. Binds specifically to the boxA antiterminator sequence of the ribosomal RNA (rrn) operons.</text>
</comment>
<dbReference type="GO" id="GO:0005829">
    <property type="term" value="C:cytosol"/>
    <property type="evidence" value="ECO:0007669"/>
    <property type="project" value="TreeGrafter"/>
</dbReference>
<sequence>MTLNRRKARETAMMALYAAELSNDSLEHILETVIHPKMKADEELNEFSTALFLKTIRDREELDAIVGEFVTNWDIKRIATIDRCVLRLAITEMMAFEEIPTKVTINEAIEIVKKYSTAKSGKFINGILDAASKKLGEQGKIVKTGSGLITKTLPRG</sequence>
<dbReference type="NCBIfam" id="TIGR01951">
    <property type="entry name" value="nusB"/>
    <property type="match status" value="1"/>
</dbReference>
<dbReference type="KEGG" id="cprv:CYPRO_2172"/>
<evidence type="ECO:0000256" key="5">
    <source>
        <dbReference type="ARBA" id="ARBA00023163"/>
    </source>
</evidence>
<reference evidence="8 9" key="1">
    <citation type="submission" date="2018-03" db="EMBL/GenBank/DDBJ databases">
        <title>Phenotypic and genomic properties of Cyclonatronum proteinivorum gen. nov., sp. nov., a haloalkaliphilic bacteroidete from soda lakes possessing Na+-translocating rhodopsin.</title>
        <authorList>
            <person name="Toshchakov S.V."/>
            <person name="Korzhenkov A."/>
            <person name="Samarov N.I."/>
            <person name="Kublanov I.V."/>
            <person name="Muntyan M.S."/>
            <person name="Sorokin D.Y."/>
        </authorList>
    </citation>
    <scope>NUCLEOTIDE SEQUENCE [LARGE SCALE GENOMIC DNA]</scope>
    <source>
        <strain evidence="8 9">Omega</strain>
    </source>
</reference>
<keyword evidence="5 6" id="KW-0804">Transcription</keyword>
<keyword evidence="9" id="KW-1185">Reference proteome</keyword>
<evidence type="ECO:0000256" key="1">
    <source>
        <dbReference type="ARBA" id="ARBA00005952"/>
    </source>
</evidence>
<keyword evidence="2 6" id="KW-0889">Transcription antitermination</keyword>
<dbReference type="InterPro" id="IPR006027">
    <property type="entry name" value="NusB_RsmB_TIM44"/>
</dbReference>
<accession>A0A345ULR8</accession>
<evidence type="ECO:0000313" key="9">
    <source>
        <dbReference type="Proteomes" id="UP000254808"/>
    </source>
</evidence>